<dbReference type="EMBL" id="JBIACK010000006">
    <property type="protein sequence ID" value="MFE8701774.1"/>
    <property type="molecule type" value="Genomic_DNA"/>
</dbReference>
<dbReference type="Proteomes" id="UP001601059">
    <property type="component" value="Unassembled WGS sequence"/>
</dbReference>
<name>A0ABW6KC16_9BACI</name>
<organism evidence="2 3">
    <name type="scientific">Cytobacillus spartinae</name>
    <dbReference type="NCBI Taxonomy" id="3299023"/>
    <lineage>
        <taxon>Bacteria</taxon>
        <taxon>Bacillati</taxon>
        <taxon>Bacillota</taxon>
        <taxon>Bacilli</taxon>
        <taxon>Bacillales</taxon>
        <taxon>Bacillaceae</taxon>
        <taxon>Cytobacillus</taxon>
    </lineage>
</organism>
<dbReference type="RefSeq" id="WP_389361743.1">
    <property type="nucleotide sequence ID" value="NZ_JBIACK010000006.1"/>
</dbReference>
<evidence type="ECO:0000313" key="2">
    <source>
        <dbReference type="EMBL" id="MFE8701774.1"/>
    </source>
</evidence>
<keyword evidence="1" id="KW-0732">Signal</keyword>
<evidence type="ECO:0000313" key="3">
    <source>
        <dbReference type="Proteomes" id="UP001601059"/>
    </source>
</evidence>
<feature type="chain" id="PRO_5047345404" evidence="1">
    <location>
        <begin position="25"/>
        <end position="535"/>
    </location>
</feature>
<feature type="signal peptide" evidence="1">
    <location>
        <begin position="1"/>
        <end position="24"/>
    </location>
</feature>
<accession>A0ABW6KC16</accession>
<gene>
    <name evidence="2" type="ORF">ACFYKX_14335</name>
</gene>
<sequence>MKKIIILLFSILMLMGNANVIAFADEVDLPFTPQKVMWDGEELKIGQIGRLIIVKDTPLFKLEEDQKVFVRTLKASEKYRIYAFKPGMLSVGGGLYVNRDSKIKYETPSKAKLEAVQKAKLDIVRVNQAKSQSEKPTNPYFLSPELAITTQNTASSIRIDDYYYGDYFSTSGRYLFKDFNNGNINLLYTTDKHLHVDKYNQVFSRIGSNKIEMELPIFGGFHSGEDGNYYVIYGQENLEESNTKSVYRIVKYNSSWKKLASVDIKDVYVTRPFYASNLTMDSYNGKLVIHSARLRYRSNDGLNHQSNISFLVDTKDMIVLDKGGQWPKNHVSHSFATYVRFDGDKIIYADHGDAYPRSIVLQVEQGGMVTREVELIKFAGEIGDNYTGAQLGGLEVGLLNYLMVGSYKDNKNVYLGLVSKETDLNSKVIPLTNHSLNLNINIIETHISKMNNDKFVVMWNELNTDTYENNLYYLIVNSNGDILQKMKKLPGIPSPGNMNPLVQGDTLIWYNTWSYYIMNRDYTERNVMEFFTLHN</sequence>
<keyword evidence="3" id="KW-1185">Reference proteome</keyword>
<proteinExistence type="predicted"/>
<evidence type="ECO:0000256" key="1">
    <source>
        <dbReference type="SAM" id="SignalP"/>
    </source>
</evidence>
<protein>
    <submittedName>
        <fullName evidence="2">Uncharacterized protein</fullName>
    </submittedName>
</protein>
<comment type="caution">
    <text evidence="2">The sequence shown here is derived from an EMBL/GenBank/DDBJ whole genome shotgun (WGS) entry which is preliminary data.</text>
</comment>
<reference evidence="2 3" key="1">
    <citation type="submission" date="2024-08" db="EMBL/GenBank/DDBJ databases">
        <title>Two novel Cytobacillus novel species.</title>
        <authorList>
            <person name="Liu G."/>
        </authorList>
    </citation>
    <scope>NUCLEOTIDE SEQUENCE [LARGE SCALE GENOMIC DNA]</scope>
    <source>
        <strain evidence="2 3">FJAT-54145</strain>
    </source>
</reference>